<protein>
    <recommendedName>
        <fullName evidence="12">Cell division control protein</fullName>
    </recommendedName>
</protein>
<dbReference type="InterPro" id="IPR054425">
    <property type="entry name" value="Cdc6_ORC1-like_ATPase_lid"/>
</dbReference>
<dbReference type="CDD" id="cd00009">
    <property type="entry name" value="AAA"/>
    <property type="match status" value="1"/>
</dbReference>
<dbReference type="OrthoDB" id="1926878at2759"/>
<feature type="domain" description="Cdc6 C-terminal" evidence="8">
    <location>
        <begin position="329"/>
        <end position="409"/>
    </location>
</feature>
<dbReference type="InterPro" id="IPR027417">
    <property type="entry name" value="P-loop_NTPase"/>
</dbReference>
<gene>
    <name evidence="9" type="ORF">CAPTEDRAFT_148720</name>
</gene>
<dbReference type="InterPro" id="IPR003593">
    <property type="entry name" value="AAA+_ATPase"/>
</dbReference>
<dbReference type="InterPro" id="IPR016314">
    <property type="entry name" value="Cdc6/18"/>
</dbReference>
<dbReference type="STRING" id="283909.R7TAL5"/>
<dbReference type="Pfam" id="PF13401">
    <property type="entry name" value="AAA_22"/>
    <property type="match status" value="1"/>
</dbReference>
<dbReference type="SUPFAM" id="SSF52540">
    <property type="entry name" value="P-loop containing nucleoside triphosphate hydrolases"/>
    <property type="match status" value="1"/>
</dbReference>
<dbReference type="InterPro" id="IPR050311">
    <property type="entry name" value="ORC1/CDC6"/>
</dbReference>
<dbReference type="PIRSF" id="PIRSF001767">
    <property type="entry name" value="Cdc6"/>
    <property type="match status" value="1"/>
</dbReference>
<dbReference type="InterPro" id="IPR015163">
    <property type="entry name" value="Cdc6_C"/>
</dbReference>
<proteinExistence type="inferred from homology"/>
<dbReference type="FunCoup" id="R7TAL5">
    <property type="interactions" value="1228"/>
</dbReference>
<keyword evidence="3" id="KW-0132">Cell division</keyword>
<sequence length="426" mass="47408">MLLSPQRIPLSPRKDVLINSPPDCYQNVKKALHTALPDRLLCREAEMKTVNDFLDVHLGDEAPGSLYISGAPGTGKTAVVSLIRQRLQEERTCQSVYVNCMSVQNPQAIFNKIYSEFNHGKELSLSVKAAVQKLEKVLSSKGSMVVLILDEIDQLDCRNQEILYTMFEWPTLANSRLVLIGIANALDLTDRILPRLQARPKCRPQLLNFTPYTKDQLIKVLKDRLQSLELNGHSVIEPSAVQFCAMKVAAVAGDMRKALDVCRRAVEAVETEVRKQQVLSPGSPSKRPTVPKKIGVAHILRIVNTVYGSKVSSQPGQVETIPLQQKLAMCTLLMVVRQGKGKETTLGKFHEFYSSVCKGQKLQPVDQSEFFTVCSHMETRGIIRIKKSKDARNAKVNLGLDEKELEIALQDKTLLSAVLDKGLKGK</sequence>
<evidence type="ECO:0000256" key="4">
    <source>
        <dbReference type="ARBA" id="ARBA00022705"/>
    </source>
</evidence>
<dbReference type="FunFam" id="3.40.50.300:FF:000547">
    <property type="entry name" value="Cell division control protein"/>
    <property type="match status" value="1"/>
</dbReference>
<dbReference type="Gene3D" id="1.10.8.60">
    <property type="match status" value="1"/>
</dbReference>
<dbReference type="SMART" id="SM00382">
    <property type="entry name" value="AAA"/>
    <property type="match status" value="1"/>
</dbReference>
<dbReference type="SMART" id="SM01074">
    <property type="entry name" value="Cdc6_C"/>
    <property type="match status" value="1"/>
</dbReference>
<accession>R7TAL5</accession>
<evidence type="ECO:0000256" key="2">
    <source>
        <dbReference type="ARBA" id="ARBA00006184"/>
    </source>
</evidence>
<dbReference type="HOGENOM" id="CLU_012774_3_1_1"/>
<evidence type="ECO:0000259" key="8">
    <source>
        <dbReference type="SMART" id="SM01074"/>
    </source>
</evidence>
<dbReference type="Pfam" id="PF22606">
    <property type="entry name" value="Cdc6-ORC-like_ATPase_lid"/>
    <property type="match status" value="1"/>
</dbReference>
<reference evidence="10" key="3">
    <citation type="submission" date="2015-06" db="UniProtKB">
        <authorList>
            <consortium name="EnsemblMetazoa"/>
        </authorList>
    </citation>
    <scope>IDENTIFICATION</scope>
</reference>
<feature type="domain" description="AAA+ ATPase" evidence="7">
    <location>
        <begin position="62"/>
        <end position="203"/>
    </location>
</feature>
<dbReference type="Gene3D" id="3.40.50.300">
    <property type="entry name" value="P-loop containing nucleotide triphosphate hydrolases"/>
    <property type="match status" value="1"/>
</dbReference>
<dbReference type="Gene3D" id="1.10.10.10">
    <property type="entry name" value="Winged helix-like DNA-binding domain superfamily/Winged helix DNA-binding domain"/>
    <property type="match status" value="1"/>
</dbReference>
<dbReference type="EMBL" id="KB310862">
    <property type="protein sequence ID" value="ELT90542.1"/>
    <property type="molecule type" value="Genomic_DNA"/>
</dbReference>
<dbReference type="PANTHER" id="PTHR10763:SF26">
    <property type="entry name" value="CELL DIVISION CONTROL PROTEIN 6 HOMOLOG"/>
    <property type="match status" value="1"/>
</dbReference>
<dbReference type="GO" id="GO:0006270">
    <property type="term" value="P:DNA replication initiation"/>
    <property type="evidence" value="ECO:0007669"/>
    <property type="project" value="InterPro"/>
</dbReference>
<dbReference type="EMBL" id="AMQN01014286">
    <property type="status" value="NOT_ANNOTATED_CDS"/>
    <property type="molecule type" value="Genomic_DNA"/>
</dbReference>
<dbReference type="FunFam" id="1.10.8.60:FF:000058">
    <property type="entry name" value="Cell division control protein"/>
    <property type="match status" value="1"/>
</dbReference>
<evidence type="ECO:0000313" key="9">
    <source>
        <dbReference type="EMBL" id="ELT90542.1"/>
    </source>
</evidence>
<evidence type="ECO:0000313" key="10">
    <source>
        <dbReference type="EnsemblMetazoa" id="CapteP148720"/>
    </source>
</evidence>
<evidence type="ECO:0000256" key="6">
    <source>
        <dbReference type="ARBA" id="ARBA00023306"/>
    </source>
</evidence>
<reference evidence="11" key="1">
    <citation type="submission" date="2012-12" db="EMBL/GenBank/DDBJ databases">
        <authorList>
            <person name="Hellsten U."/>
            <person name="Grimwood J."/>
            <person name="Chapman J.A."/>
            <person name="Shapiro H."/>
            <person name="Aerts A."/>
            <person name="Otillar R.P."/>
            <person name="Terry A.Y."/>
            <person name="Boore J.L."/>
            <person name="Simakov O."/>
            <person name="Marletaz F."/>
            <person name="Cho S.-J."/>
            <person name="Edsinger-Gonzales E."/>
            <person name="Havlak P."/>
            <person name="Kuo D.-H."/>
            <person name="Larsson T."/>
            <person name="Lv J."/>
            <person name="Arendt D."/>
            <person name="Savage R."/>
            <person name="Osoegawa K."/>
            <person name="de Jong P."/>
            <person name="Lindberg D.R."/>
            <person name="Seaver E.C."/>
            <person name="Weisblat D.A."/>
            <person name="Putnam N.H."/>
            <person name="Grigoriev I.V."/>
            <person name="Rokhsar D.S."/>
        </authorList>
    </citation>
    <scope>NUCLEOTIDE SEQUENCE</scope>
    <source>
        <strain evidence="11">I ESC-2004</strain>
    </source>
</reference>
<evidence type="ECO:0008006" key="12">
    <source>
        <dbReference type="Google" id="ProtNLM"/>
    </source>
</evidence>
<evidence type="ECO:0000256" key="3">
    <source>
        <dbReference type="ARBA" id="ARBA00022618"/>
    </source>
</evidence>
<dbReference type="PANTHER" id="PTHR10763">
    <property type="entry name" value="CELL DIVISION CONTROL PROTEIN 6-RELATED"/>
    <property type="match status" value="1"/>
</dbReference>
<dbReference type="GO" id="GO:0003688">
    <property type="term" value="F:DNA replication origin binding"/>
    <property type="evidence" value="ECO:0007669"/>
    <property type="project" value="TreeGrafter"/>
</dbReference>
<dbReference type="Proteomes" id="UP000014760">
    <property type="component" value="Unassembled WGS sequence"/>
</dbReference>
<evidence type="ECO:0000256" key="1">
    <source>
        <dbReference type="ARBA" id="ARBA00004123"/>
    </source>
</evidence>
<evidence type="ECO:0000259" key="7">
    <source>
        <dbReference type="SMART" id="SM00382"/>
    </source>
</evidence>
<dbReference type="Pfam" id="PF09079">
    <property type="entry name" value="WHD_Cdc6"/>
    <property type="match status" value="1"/>
</dbReference>
<keyword evidence="6" id="KW-0131">Cell cycle</keyword>
<keyword evidence="11" id="KW-1185">Reference proteome</keyword>
<dbReference type="SUPFAM" id="SSF46785">
    <property type="entry name" value="Winged helix' DNA-binding domain"/>
    <property type="match status" value="1"/>
</dbReference>
<dbReference type="InterPro" id="IPR036390">
    <property type="entry name" value="WH_DNA-bd_sf"/>
</dbReference>
<dbReference type="GO" id="GO:0033314">
    <property type="term" value="P:mitotic DNA replication checkpoint signaling"/>
    <property type="evidence" value="ECO:0007669"/>
    <property type="project" value="TreeGrafter"/>
</dbReference>
<dbReference type="AlphaFoldDB" id="R7TAL5"/>
<reference evidence="9 11" key="2">
    <citation type="journal article" date="2013" name="Nature">
        <title>Insights into bilaterian evolution from three spiralian genomes.</title>
        <authorList>
            <person name="Simakov O."/>
            <person name="Marletaz F."/>
            <person name="Cho S.J."/>
            <person name="Edsinger-Gonzales E."/>
            <person name="Havlak P."/>
            <person name="Hellsten U."/>
            <person name="Kuo D.H."/>
            <person name="Larsson T."/>
            <person name="Lv J."/>
            <person name="Arendt D."/>
            <person name="Savage R."/>
            <person name="Osoegawa K."/>
            <person name="de Jong P."/>
            <person name="Grimwood J."/>
            <person name="Chapman J.A."/>
            <person name="Shapiro H."/>
            <person name="Aerts A."/>
            <person name="Otillar R.P."/>
            <person name="Terry A.Y."/>
            <person name="Boore J.L."/>
            <person name="Grigoriev I.V."/>
            <person name="Lindberg D.R."/>
            <person name="Seaver E.C."/>
            <person name="Weisblat D.A."/>
            <person name="Putnam N.H."/>
            <person name="Rokhsar D.S."/>
        </authorList>
    </citation>
    <scope>NUCLEOTIDE SEQUENCE</scope>
    <source>
        <strain evidence="9 11">I ESC-2004</strain>
    </source>
</reference>
<keyword evidence="4" id="KW-0235">DNA replication</keyword>
<dbReference type="InterPro" id="IPR049945">
    <property type="entry name" value="AAA_22"/>
</dbReference>
<dbReference type="GO" id="GO:0016887">
    <property type="term" value="F:ATP hydrolysis activity"/>
    <property type="evidence" value="ECO:0007669"/>
    <property type="project" value="InterPro"/>
</dbReference>
<dbReference type="GO" id="GO:0051301">
    <property type="term" value="P:cell division"/>
    <property type="evidence" value="ECO:0007669"/>
    <property type="project" value="UniProtKB-KW"/>
</dbReference>
<keyword evidence="5" id="KW-0539">Nucleus</keyword>
<organism evidence="9">
    <name type="scientific">Capitella teleta</name>
    <name type="common">Polychaete worm</name>
    <dbReference type="NCBI Taxonomy" id="283909"/>
    <lineage>
        <taxon>Eukaryota</taxon>
        <taxon>Metazoa</taxon>
        <taxon>Spiralia</taxon>
        <taxon>Lophotrochozoa</taxon>
        <taxon>Annelida</taxon>
        <taxon>Polychaeta</taxon>
        <taxon>Sedentaria</taxon>
        <taxon>Scolecida</taxon>
        <taxon>Capitellidae</taxon>
        <taxon>Capitella</taxon>
    </lineage>
</organism>
<evidence type="ECO:0000313" key="11">
    <source>
        <dbReference type="Proteomes" id="UP000014760"/>
    </source>
</evidence>
<evidence type="ECO:0000256" key="5">
    <source>
        <dbReference type="ARBA" id="ARBA00023242"/>
    </source>
</evidence>
<dbReference type="CDD" id="cd08768">
    <property type="entry name" value="Cdc6_C"/>
    <property type="match status" value="1"/>
</dbReference>
<comment type="subcellular location">
    <subcellularLocation>
        <location evidence="1">Nucleus</location>
    </subcellularLocation>
</comment>
<dbReference type="OMA" id="WPTDEVY"/>
<name>R7TAL5_CAPTE</name>
<comment type="similarity">
    <text evidence="2">Belongs to the CDC6/cdc18 family.</text>
</comment>
<dbReference type="EnsemblMetazoa" id="CapteT148720">
    <property type="protein sequence ID" value="CapteP148720"/>
    <property type="gene ID" value="CapteG148720"/>
</dbReference>
<dbReference type="GO" id="GO:0005634">
    <property type="term" value="C:nucleus"/>
    <property type="evidence" value="ECO:0007669"/>
    <property type="project" value="UniProtKB-SubCell"/>
</dbReference>
<dbReference type="InterPro" id="IPR036388">
    <property type="entry name" value="WH-like_DNA-bd_sf"/>
</dbReference>